<dbReference type="STRING" id="221109.gene:10734550"/>
<reference evidence="1 2" key="1">
    <citation type="journal article" date="2001" name="FEMS Microbiol. Lett.">
        <title>Oceanobacillus iheyensis gen. nov., sp. nov., a deep-sea extremely halotolerant and alkaliphilic species isolated from a depth of 1050 m on the Iheya Ridge.</title>
        <authorList>
            <person name="Lu J."/>
            <person name="Nogi Y."/>
            <person name="Takami H."/>
        </authorList>
    </citation>
    <scope>NUCLEOTIDE SEQUENCE [LARGE SCALE GENOMIC DNA]</scope>
    <source>
        <strain evidence="2">DSM 14371 / CIP 107618 / JCM 11309 / KCTC 3954 / HTE831</strain>
    </source>
</reference>
<dbReference type="HOGENOM" id="CLU_2356959_0_0_9"/>
<name>Q8EP17_OCEIH</name>
<dbReference type="eggNOG" id="ENOG503379G">
    <property type="taxonomic scope" value="Bacteria"/>
</dbReference>
<reference evidence="1 2" key="2">
    <citation type="journal article" date="2002" name="Nucleic Acids Res.">
        <title>Genome sequence of Oceanobacillus iheyensis isolated from the Iheya Ridge and its unexpected adaptive capabilities to extreme environments.</title>
        <authorList>
            <person name="Takami H."/>
            <person name="Takaki Y."/>
            <person name="Uchiyama I."/>
        </authorList>
    </citation>
    <scope>NUCLEOTIDE SEQUENCE [LARGE SCALE GENOMIC DNA]</scope>
    <source>
        <strain evidence="2">DSM 14371 / CIP 107618 / JCM 11309 / KCTC 3954 / HTE831</strain>
    </source>
</reference>
<accession>Q8EP17</accession>
<keyword evidence="2" id="KW-1185">Reference proteome</keyword>
<dbReference type="KEGG" id="oih:OB2302"/>
<dbReference type="RefSeq" id="WP_011066695.1">
    <property type="nucleotide sequence ID" value="NC_004193.1"/>
</dbReference>
<evidence type="ECO:0000313" key="2">
    <source>
        <dbReference type="Proteomes" id="UP000000822"/>
    </source>
</evidence>
<protein>
    <submittedName>
        <fullName evidence="1">Uncharacterized protein</fullName>
    </submittedName>
</protein>
<gene>
    <name evidence="1" type="ordered locus">OB2302</name>
</gene>
<dbReference type="AlphaFoldDB" id="Q8EP17"/>
<dbReference type="Proteomes" id="UP000000822">
    <property type="component" value="Chromosome"/>
</dbReference>
<evidence type="ECO:0000313" key="1">
    <source>
        <dbReference type="EMBL" id="BAC14258.1"/>
    </source>
</evidence>
<sequence length="96" mass="10643">MLQKHPSLPIDTAYEMSVIRLFYKCLIFYRKGDLLLNNQSKWLPIIASVGMGAATYYTMTKNNQNIGQTVQKFAPFLSDTGGNNGNSGQMGPFGMS</sequence>
<organism evidence="1 2">
    <name type="scientific">Oceanobacillus iheyensis (strain DSM 14371 / CIP 107618 / JCM 11309 / KCTC 3954 / HTE831)</name>
    <dbReference type="NCBI Taxonomy" id="221109"/>
    <lineage>
        <taxon>Bacteria</taxon>
        <taxon>Bacillati</taxon>
        <taxon>Bacillota</taxon>
        <taxon>Bacilli</taxon>
        <taxon>Bacillales</taxon>
        <taxon>Bacillaceae</taxon>
        <taxon>Oceanobacillus</taxon>
    </lineage>
</organism>
<dbReference type="EMBL" id="BA000028">
    <property type="protein sequence ID" value="BAC14258.1"/>
    <property type="molecule type" value="Genomic_DNA"/>
</dbReference>
<proteinExistence type="predicted"/>